<dbReference type="InterPro" id="IPR001173">
    <property type="entry name" value="Glyco_trans_2-like"/>
</dbReference>
<evidence type="ECO:0000313" key="4">
    <source>
        <dbReference type="EMBL" id="MDS0284664.1"/>
    </source>
</evidence>
<keyword evidence="5" id="KW-1185">Reference proteome</keyword>
<evidence type="ECO:0000313" key="5">
    <source>
        <dbReference type="Proteomes" id="UP001268864"/>
    </source>
</evidence>
<keyword evidence="1" id="KW-0472">Membrane</keyword>
<dbReference type="Gene3D" id="3.90.550.10">
    <property type="entry name" value="Spore Coat Polysaccharide Biosynthesis Protein SpsA, Chain A"/>
    <property type="match status" value="1"/>
</dbReference>
<organism evidence="4 5">
    <name type="scientific">Haloarcula onubensis</name>
    <dbReference type="NCBI Taxonomy" id="2950539"/>
    <lineage>
        <taxon>Archaea</taxon>
        <taxon>Methanobacteriati</taxon>
        <taxon>Methanobacteriota</taxon>
        <taxon>Stenosarchaea group</taxon>
        <taxon>Halobacteria</taxon>
        <taxon>Halobacteriales</taxon>
        <taxon>Haloarculaceae</taxon>
        <taxon>Haloarcula</taxon>
    </lineage>
</organism>
<gene>
    <name evidence="4" type="ORF">NDI86_21420</name>
</gene>
<proteinExistence type="predicted"/>
<evidence type="ECO:0000256" key="1">
    <source>
        <dbReference type="SAM" id="Phobius"/>
    </source>
</evidence>
<accession>A0ABU2FV70</accession>
<dbReference type="Pfam" id="PF00535">
    <property type="entry name" value="Glycos_transf_2"/>
    <property type="match status" value="1"/>
</dbReference>
<evidence type="ECO:0000259" key="2">
    <source>
        <dbReference type="Pfam" id="PF00535"/>
    </source>
</evidence>
<sequence length="413" mass="44184">MSDTVSEATNPEFGTTQVDTAVSQDADDASDLLLGPDSDQSPVLSVVMPTLNEEEGVVVCIGKIKRAISELGITAEIIISDSSDDRTPAIARELGAIVVEPDRMGYGYAYRYAFARARGDYIAIGDADVTYDFESLPKILEPVREGDADIVLGSRLDGTIKSGAMPALHQYVGNPLLTRVLNVLYDADISDAHSGFRVLSRDALDTLDLTSDGMEFASEMLMEASTKGLRIEEVPIVYHERKGDATLHSFRDGWRHVRFMVGNAPGYVFFRLGTVFTVVGLVLPALSVADLQIGPFSPGLVTTVGAGLAAITGIQFWALAEFSTNTKTGSSVPSDPLTRLVRTNVRRRHGKRVGVGLCALGLAYLGYRATLWATTGYTAIPSVQTTVVALTTLVLGLQLVSSSFLLDALGETA</sequence>
<dbReference type="InterPro" id="IPR029044">
    <property type="entry name" value="Nucleotide-diphossugar_trans"/>
</dbReference>
<dbReference type="InterPro" id="IPR058718">
    <property type="entry name" value="Agl6_TM_C"/>
</dbReference>
<feature type="domain" description="Low-salt glycan biosynthesis hexosyltransferase Agl6 C-terminal transmembrane region" evidence="3">
    <location>
        <begin position="332"/>
        <end position="409"/>
    </location>
</feature>
<keyword evidence="1" id="KW-0812">Transmembrane</keyword>
<dbReference type="PANTHER" id="PTHR48090:SF7">
    <property type="entry name" value="RFBJ PROTEIN"/>
    <property type="match status" value="1"/>
</dbReference>
<feature type="domain" description="Glycosyltransferase 2-like" evidence="2">
    <location>
        <begin position="45"/>
        <end position="206"/>
    </location>
</feature>
<feature type="transmembrane region" description="Helical" evidence="1">
    <location>
        <begin position="300"/>
        <end position="320"/>
    </location>
</feature>
<dbReference type="SUPFAM" id="SSF53448">
    <property type="entry name" value="Nucleotide-diphospho-sugar transferases"/>
    <property type="match status" value="1"/>
</dbReference>
<name>A0ABU2FV70_9EURY</name>
<dbReference type="EMBL" id="JAMQOS010000009">
    <property type="protein sequence ID" value="MDS0284664.1"/>
    <property type="molecule type" value="Genomic_DNA"/>
</dbReference>
<feature type="transmembrane region" description="Helical" evidence="1">
    <location>
        <begin position="349"/>
        <end position="367"/>
    </location>
</feature>
<feature type="transmembrane region" description="Helical" evidence="1">
    <location>
        <begin position="268"/>
        <end position="288"/>
    </location>
</feature>
<dbReference type="InterPro" id="IPR050256">
    <property type="entry name" value="Glycosyltransferase_2"/>
</dbReference>
<feature type="transmembrane region" description="Helical" evidence="1">
    <location>
        <begin position="387"/>
        <end position="409"/>
    </location>
</feature>
<evidence type="ECO:0000259" key="3">
    <source>
        <dbReference type="Pfam" id="PF26629"/>
    </source>
</evidence>
<dbReference type="Proteomes" id="UP001268864">
    <property type="component" value="Unassembled WGS sequence"/>
</dbReference>
<reference evidence="4 5" key="1">
    <citation type="submission" date="2022-06" db="EMBL/GenBank/DDBJ databases">
        <title>Halomicroarcula sp. a new haloarchaeum isolate from saline soil.</title>
        <authorList>
            <person name="Strakova D."/>
            <person name="Galisteo C."/>
            <person name="Sanchez-Porro C."/>
            <person name="Ventosa A."/>
        </authorList>
    </citation>
    <scope>NUCLEOTIDE SEQUENCE [LARGE SCALE GENOMIC DNA]</scope>
    <source>
        <strain evidence="4 5">S3CR25-11</strain>
    </source>
</reference>
<protein>
    <submittedName>
        <fullName evidence="4">Glycosyltransferase family 2 protein</fullName>
    </submittedName>
</protein>
<dbReference type="CDD" id="cd04179">
    <property type="entry name" value="DPM_DPG-synthase_like"/>
    <property type="match status" value="1"/>
</dbReference>
<dbReference type="Pfam" id="PF26629">
    <property type="entry name" value="GT2_TM_C"/>
    <property type="match status" value="1"/>
</dbReference>
<keyword evidence="1" id="KW-1133">Transmembrane helix</keyword>
<comment type="caution">
    <text evidence="4">The sequence shown here is derived from an EMBL/GenBank/DDBJ whole genome shotgun (WGS) entry which is preliminary data.</text>
</comment>
<dbReference type="RefSeq" id="WP_310902330.1">
    <property type="nucleotide sequence ID" value="NZ_JAMQOS010000009.1"/>
</dbReference>
<dbReference type="PANTHER" id="PTHR48090">
    <property type="entry name" value="UNDECAPRENYL-PHOSPHATE 4-DEOXY-4-FORMAMIDO-L-ARABINOSE TRANSFERASE-RELATED"/>
    <property type="match status" value="1"/>
</dbReference>